<reference evidence="2" key="1">
    <citation type="journal article" date="2013" name="Science">
        <title>Gene transfer from bacteria and archaea facilitated evolution of an extremophilic eukaryote.</title>
        <authorList>
            <person name="Schonknecht G."/>
            <person name="Chen W.H."/>
            <person name="Ternes C.M."/>
            <person name="Barbier G.G."/>
            <person name="Shrestha R.P."/>
            <person name="Stanke M."/>
            <person name="Brautigam A."/>
            <person name="Baker B.J."/>
            <person name="Banfield J.F."/>
            <person name="Garavito R.M."/>
            <person name="Carr K."/>
            <person name="Wilkerson C."/>
            <person name="Rensing S.A."/>
            <person name="Gagneul D."/>
            <person name="Dickenson N.E."/>
            <person name="Oesterhelt C."/>
            <person name="Lercher M.J."/>
            <person name="Weber A.P."/>
        </authorList>
    </citation>
    <scope>NUCLEOTIDE SEQUENCE [LARGE SCALE GENOMIC DNA]</scope>
    <source>
        <strain evidence="2">074W</strain>
    </source>
</reference>
<dbReference type="RefSeq" id="XP_005706533.1">
    <property type="nucleotide sequence ID" value="XM_005706476.1"/>
</dbReference>
<dbReference type="EMBL" id="KB454503">
    <property type="protein sequence ID" value="EME30013.1"/>
    <property type="molecule type" value="Genomic_DNA"/>
</dbReference>
<dbReference type="KEGG" id="gsl:Gasu_26010"/>
<dbReference type="InterPro" id="IPR008709">
    <property type="entry name" value="Neurochondrin"/>
</dbReference>
<sequence length="597" mass="69752">MQQPNNTEEFLRLISSSHTEDKWRGLLMATGAVRNWTEEEVLAVLENIGNSFLVGLLENSEKQRDVKSNESADLISLSLSLLASSCVSHKVCQGKFWSDLLPHLANMILRESKTRREQEQLQVGILTERVVNCWIVVCSVCSVQDELLHWFLKNSSLQKCMVELCKHMVKNETLFNNSQKQKQLVQLVVGMSYLALVLSKTIEAIRVRMLLPHMLLVVVVFFDRLREPSVSLDIIHQLYLLSPYFCSIFRNEKQRCMKSVVWQLDGHLRNAIEYSLSNRLNDALRHKLFSIVVGELKIWKLFEFNFTENMLSTSSLWRYMRLLLFMCSVELGVHLREVLRAPMDSLENENNREIHLVNIFQVIELSIDLLQRRMIETEEQPSESLRAEEREEVKVIEALVENIQVIVDFLEAEPLKREQKDDRQYIRLFKYSIVGFRIVCCFSSLQLPVLEKRISLVLVYSWNTILDDFEVILTSIEWDILYDLISWTGFGVTRLIEYSDIAMKTFECEIFSRVWIQLLQEFVKNRSIISTMTGSIPVTQVIYNIIEILVCLYEFPSNRRYINDHKDTLMSIRTLWPSEELKKLFTSDEVSHVVASQ</sequence>
<evidence type="ECO:0000313" key="1">
    <source>
        <dbReference type="EMBL" id="EME30013.1"/>
    </source>
</evidence>
<dbReference type="Proteomes" id="UP000030680">
    <property type="component" value="Unassembled WGS sequence"/>
</dbReference>
<name>M2Y217_GALSU</name>
<proteinExistence type="predicted"/>
<protein>
    <submittedName>
        <fullName evidence="1">Uncharacterized protein</fullName>
    </submittedName>
</protein>
<dbReference type="PANTHER" id="PTHR13109:SF7">
    <property type="entry name" value="NEUROCHONDRIN"/>
    <property type="match status" value="1"/>
</dbReference>
<evidence type="ECO:0000313" key="2">
    <source>
        <dbReference type="Proteomes" id="UP000030680"/>
    </source>
</evidence>
<dbReference type="OrthoDB" id="10368436at2759"/>
<dbReference type="AlphaFoldDB" id="M2Y217"/>
<keyword evidence="2" id="KW-1185">Reference proteome</keyword>
<dbReference type="PANTHER" id="PTHR13109">
    <property type="entry name" value="NEUROCHONDRIN"/>
    <property type="match status" value="1"/>
</dbReference>
<gene>
    <name evidence="1" type="ORF">Gasu_26010</name>
</gene>
<dbReference type="Gramene" id="EME30013">
    <property type="protein sequence ID" value="EME30013"/>
    <property type="gene ID" value="Gasu_26010"/>
</dbReference>
<accession>M2Y217</accession>
<organism evidence="1 2">
    <name type="scientific">Galdieria sulphuraria</name>
    <name type="common">Red alga</name>
    <dbReference type="NCBI Taxonomy" id="130081"/>
    <lineage>
        <taxon>Eukaryota</taxon>
        <taxon>Rhodophyta</taxon>
        <taxon>Bangiophyceae</taxon>
        <taxon>Galdieriales</taxon>
        <taxon>Galdieriaceae</taxon>
        <taxon>Galdieria</taxon>
    </lineage>
</organism>
<dbReference type="GeneID" id="17088773"/>